<evidence type="ECO:0000313" key="2">
    <source>
        <dbReference type="EMBL" id="MBC8530121.1"/>
    </source>
</evidence>
<keyword evidence="1" id="KW-1133">Transmembrane helix</keyword>
<feature type="transmembrane region" description="Helical" evidence="1">
    <location>
        <begin position="147"/>
        <end position="172"/>
    </location>
</feature>
<accession>A0A926HPE9</accession>
<name>A0A926HPE9_9FIRM</name>
<dbReference type="AlphaFoldDB" id="A0A926HPE9"/>
<comment type="caution">
    <text evidence="2">The sequence shown here is derived from an EMBL/GenBank/DDBJ whole genome shotgun (WGS) entry which is preliminary data.</text>
</comment>
<keyword evidence="1" id="KW-0472">Membrane</keyword>
<sequence>MHQYSRADNRKKIQWVTRTALLLALALLFQSLRLIFPGIPAGVNQFLVGTLVNLCLMLAAMLAGAWSGIAISVIAPVVAFMQGGAPFIWMVPLIAAGNAALVLGTVLLGRKAAWVGVALGALAKFVILYWGIVAIGIPLFGVPKQAAALLSFSFSWPQLVTAALGGALALGIKPLLMRAVEVDK</sequence>
<dbReference type="InterPro" id="IPR024529">
    <property type="entry name" value="ECF_trnsprt_substrate-spec"/>
</dbReference>
<keyword evidence="1" id="KW-0812">Transmembrane</keyword>
<dbReference type="RefSeq" id="WP_249285865.1">
    <property type="nucleotide sequence ID" value="NZ_JACRSO010000006.1"/>
</dbReference>
<dbReference type="GO" id="GO:0022857">
    <property type="term" value="F:transmembrane transporter activity"/>
    <property type="evidence" value="ECO:0007669"/>
    <property type="project" value="InterPro"/>
</dbReference>
<feature type="transmembrane region" description="Helical" evidence="1">
    <location>
        <begin position="57"/>
        <end position="80"/>
    </location>
</feature>
<keyword evidence="3" id="KW-1185">Reference proteome</keyword>
<evidence type="ECO:0000256" key="1">
    <source>
        <dbReference type="SAM" id="Phobius"/>
    </source>
</evidence>
<organism evidence="2 3">
    <name type="scientific">Luoshenia tenuis</name>
    <dbReference type="NCBI Taxonomy" id="2763654"/>
    <lineage>
        <taxon>Bacteria</taxon>
        <taxon>Bacillati</taxon>
        <taxon>Bacillota</taxon>
        <taxon>Clostridia</taxon>
        <taxon>Christensenellales</taxon>
        <taxon>Christensenellaceae</taxon>
        <taxon>Luoshenia</taxon>
    </lineage>
</organism>
<proteinExistence type="predicted"/>
<protein>
    <submittedName>
        <fullName evidence="2">ECF transporter S component</fullName>
    </submittedName>
</protein>
<dbReference type="Pfam" id="PF12822">
    <property type="entry name" value="ECF_trnsprt"/>
    <property type="match status" value="1"/>
</dbReference>
<dbReference type="Proteomes" id="UP000654279">
    <property type="component" value="Unassembled WGS sequence"/>
</dbReference>
<dbReference type="Gene3D" id="1.10.1760.20">
    <property type="match status" value="1"/>
</dbReference>
<feature type="transmembrane region" description="Helical" evidence="1">
    <location>
        <begin position="114"/>
        <end position="140"/>
    </location>
</feature>
<gene>
    <name evidence="2" type="ORF">H8699_11830</name>
</gene>
<feature type="transmembrane region" description="Helical" evidence="1">
    <location>
        <begin position="87"/>
        <end position="108"/>
    </location>
</feature>
<reference evidence="2" key="1">
    <citation type="submission" date="2020-08" db="EMBL/GenBank/DDBJ databases">
        <title>Genome public.</title>
        <authorList>
            <person name="Liu C."/>
            <person name="Sun Q."/>
        </authorList>
    </citation>
    <scope>NUCLEOTIDE SEQUENCE</scope>
    <source>
        <strain evidence="2">NSJ-44</strain>
    </source>
</reference>
<evidence type="ECO:0000313" key="3">
    <source>
        <dbReference type="Proteomes" id="UP000654279"/>
    </source>
</evidence>
<dbReference type="EMBL" id="JACRSO010000006">
    <property type="protein sequence ID" value="MBC8530121.1"/>
    <property type="molecule type" value="Genomic_DNA"/>
</dbReference>